<dbReference type="InterPro" id="IPR016167">
    <property type="entry name" value="FAD-bd_PCMH_sub1"/>
</dbReference>
<dbReference type="InterPro" id="IPR050416">
    <property type="entry name" value="FAD-linked_Oxidoreductase"/>
</dbReference>
<dbReference type="SUPFAM" id="SSF56176">
    <property type="entry name" value="FAD-binding/transporter-associated domain-like"/>
    <property type="match status" value="1"/>
</dbReference>
<dbReference type="Proteomes" id="UP000720189">
    <property type="component" value="Unassembled WGS sequence"/>
</dbReference>
<keyword evidence="7" id="KW-1185">Reference proteome</keyword>
<evidence type="ECO:0000256" key="4">
    <source>
        <dbReference type="ARBA" id="ARBA00023002"/>
    </source>
</evidence>
<evidence type="ECO:0000259" key="5">
    <source>
        <dbReference type="PROSITE" id="PS51387"/>
    </source>
</evidence>
<gene>
    <name evidence="6" type="ORF">BKA55DRAFT_615822</name>
</gene>
<dbReference type="InterPro" id="IPR016166">
    <property type="entry name" value="FAD-bd_PCMH"/>
</dbReference>
<keyword evidence="4" id="KW-0560">Oxidoreductase</keyword>
<dbReference type="InterPro" id="IPR012951">
    <property type="entry name" value="BBE"/>
</dbReference>
<keyword evidence="2" id="KW-0285">Flavoprotein</keyword>
<dbReference type="PROSITE" id="PS51387">
    <property type="entry name" value="FAD_PCMH"/>
    <property type="match status" value="1"/>
</dbReference>
<dbReference type="Pfam" id="PF01565">
    <property type="entry name" value="FAD_binding_4"/>
    <property type="match status" value="1"/>
</dbReference>
<dbReference type="AlphaFoldDB" id="A0A9P9H387"/>
<accession>A0A9P9H387</accession>
<dbReference type="InterPro" id="IPR006094">
    <property type="entry name" value="Oxid_FAD_bind_N"/>
</dbReference>
<dbReference type="Gene3D" id="3.40.462.20">
    <property type="match status" value="1"/>
</dbReference>
<dbReference type="InterPro" id="IPR036318">
    <property type="entry name" value="FAD-bd_PCMH-like_sf"/>
</dbReference>
<evidence type="ECO:0000256" key="3">
    <source>
        <dbReference type="ARBA" id="ARBA00022827"/>
    </source>
</evidence>
<sequence>MTVMSLFSELKAHLADTQAKTYALDAPDYKKIEQCFIEKHVQTLGVVRPQNGEEVASVLRFCLDHNVEFTIRGGGHDCASRTLVNGALVIDMRDIKHVVIAEDKKSARVGGGILSGDLARDLGKAGLGTPTGTVASVGYTGWATLGGYGPLSSHYGLGVDQILGAKIVNAHGQVQDANEELLVGIRGGGGSLGIIVELTIKVYPINKILSSTIVYDSSNLSAALTSYTQHYEKLLESGQLPVYLQLQPMIAQMPGQPVSLLVIVTWHGQDKDEGRSWIKNIAGAANCVMENTQEITLAEMLENNEKLVTWPSYGRVYTLNAKRMTENAIEILGKHCVNAPGGSLIFSYHTLLSAQEPEQKSVFGTRARHHMFEIYAVLADEAIAEERVQWAAKVKADLQAEDADNILEGSYISLESNEDVDVKKIYGKHYDTLAALKRKYDPENVFKHSIPRLVLAGRQNGIIKLESSEACWITSPIH</sequence>
<dbReference type="InterPro" id="IPR016169">
    <property type="entry name" value="FAD-bd_PCMH_sub2"/>
</dbReference>
<dbReference type="GeneID" id="70226663"/>
<organism evidence="6 7">
    <name type="scientific">Fusarium redolens</name>
    <dbReference type="NCBI Taxonomy" id="48865"/>
    <lineage>
        <taxon>Eukaryota</taxon>
        <taxon>Fungi</taxon>
        <taxon>Dikarya</taxon>
        <taxon>Ascomycota</taxon>
        <taxon>Pezizomycotina</taxon>
        <taxon>Sordariomycetes</taxon>
        <taxon>Hypocreomycetidae</taxon>
        <taxon>Hypocreales</taxon>
        <taxon>Nectriaceae</taxon>
        <taxon>Fusarium</taxon>
        <taxon>Fusarium redolens species complex</taxon>
    </lineage>
</organism>
<evidence type="ECO:0000256" key="2">
    <source>
        <dbReference type="ARBA" id="ARBA00022630"/>
    </source>
</evidence>
<dbReference type="PANTHER" id="PTHR42973:SF7">
    <property type="entry name" value="FAD-BINDING PCMH-TYPE DOMAIN-CONTAINING PROTEIN"/>
    <property type="match status" value="1"/>
</dbReference>
<dbReference type="EMBL" id="JAGMUX010000008">
    <property type="protein sequence ID" value="KAH7250360.1"/>
    <property type="molecule type" value="Genomic_DNA"/>
</dbReference>
<reference evidence="6" key="1">
    <citation type="journal article" date="2021" name="Nat. Commun.">
        <title>Genetic determinants of endophytism in the Arabidopsis root mycobiome.</title>
        <authorList>
            <person name="Mesny F."/>
            <person name="Miyauchi S."/>
            <person name="Thiergart T."/>
            <person name="Pickel B."/>
            <person name="Atanasova L."/>
            <person name="Karlsson M."/>
            <person name="Huettel B."/>
            <person name="Barry K.W."/>
            <person name="Haridas S."/>
            <person name="Chen C."/>
            <person name="Bauer D."/>
            <person name="Andreopoulos W."/>
            <person name="Pangilinan J."/>
            <person name="LaButti K."/>
            <person name="Riley R."/>
            <person name="Lipzen A."/>
            <person name="Clum A."/>
            <person name="Drula E."/>
            <person name="Henrissat B."/>
            <person name="Kohler A."/>
            <person name="Grigoriev I.V."/>
            <person name="Martin F.M."/>
            <person name="Hacquard S."/>
        </authorList>
    </citation>
    <scope>NUCLEOTIDE SEQUENCE</scope>
    <source>
        <strain evidence="6">MPI-CAGE-AT-0023</strain>
    </source>
</reference>
<feature type="domain" description="FAD-binding PCMH-type" evidence="5">
    <location>
        <begin position="39"/>
        <end position="205"/>
    </location>
</feature>
<evidence type="ECO:0000313" key="6">
    <source>
        <dbReference type="EMBL" id="KAH7250360.1"/>
    </source>
</evidence>
<dbReference type="Gene3D" id="3.30.465.10">
    <property type="match status" value="1"/>
</dbReference>
<name>A0A9P9H387_FUSRE</name>
<dbReference type="PANTHER" id="PTHR42973">
    <property type="entry name" value="BINDING OXIDOREDUCTASE, PUTATIVE (AFU_ORTHOLOGUE AFUA_1G17690)-RELATED"/>
    <property type="match status" value="1"/>
</dbReference>
<dbReference type="Pfam" id="PF08031">
    <property type="entry name" value="BBE"/>
    <property type="match status" value="1"/>
</dbReference>
<keyword evidence="3" id="KW-0274">FAD</keyword>
<proteinExistence type="inferred from homology"/>
<evidence type="ECO:0000313" key="7">
    <source>
        <dbReference type="Proteomes" id="UP000720189"/>
    </source>
</evidence>
<protein>
    <recommendedName>
        <fullName evidence="5">FAD-binding PCMH-type domain-containing protein</fullName>
    </recommendedName>
</protein>
<dbReference type="GO" id="GO:0071949">
    <property type="term" value="F:FAD binding"/>
    <property type="evidence" value="ECO:0007669"/>
    <property type="project" value="InterPro"/>
</dbReference>
<evidence type="ECO:0000256" key="1">
    <source>
        <dbReference type="ARBA" id="ARBA00005466"/>
    </source>
</evidence>
<comment type="similarity">
    <text evidence="1">Belongs to the oxygen-dependent FAD-linked oxidoreductase family.</text>
</comment>
<comment type="caution">
    <text evidence="6">The sequence shown here is derived from an EMBL/GenBank/DDBJ whole genome shotgun (WGS) entry which is preliminary data.</text>
</comment>
<dbReference type="OrthoDB" id="407275at2759"/>
<dbReference type="GO" id="GO:0016491">
    <property type="term" value="F:oxidoreductase activity"/>
    <property type="evidence" value="ECO:0007669"/>
    <property type="project" value="UniProtKB-KW"/>
</dbReference>
<dbReference type="RefSeq" id="XP_046049679.1">
    <property type="nucleotide sequence ID" value="XM_046196709.1"/>
</dbReference>
<dbReference type="Gene3D" id="3.30.43.10">
    <property type="entry name" value="Uridine Diphospho-n-acetylenolpyruvylglucosamine Reductase, domain 2"/>
    <property type="match status" value="1"/>
</dbReference>